<organism evidence="5">
    <name type="scientific">human gut metagenome</name>
    <dbReference type="NCBI Taxonomy" id="408170"/>
    <lineage>
        <taxon>unclassified sequences</taxon>
        <taxon>metagenomes</taxon>
        <taxon>organismal metagenomes</taxon>
    </lineage>
</organism>
<dbReference type="Gene3D" id="3.40.50.720">
    <property type="entry name" value="NAD(P)-binding Rossmann-like Domain"/>
    <property type="match status" value="1"/>
</dbReference>
<accession>K1T5X8</accession>
<dbReference type="InterPro" id="IPR050418">
    <property type="entry name" value="D-iso_2-hydroxyacid_DH_PdxB"/>
</dbReference>
<evidence type="ECO:0000256" key="2">
    <source>
        <dbReference type="ARBA" id="ARBA00023002"/>
    </source>
</evidence>
<dbReference type="Pfam" id="PF00389">
    <property type="entry name" value="2-Hacid_dh"/>
    <property type="match status" value="1"/>
</dbReference>
<proteinExistence type="inferred from homology"/>
<gene>
    <name evidence="5" type="ORF">OBE_04910</name>
</gene>
<dbReference type="GO" id="GO:0016616">
    <property type="term" value="F:oxidoreductase activity, acting on the CH-OH group of donors, NAD or NADP as acceptor"/>
    <property type="evidence" value="ECO:0007669"/>
    <property type="project" value="InterPro"/>
</dbReference>
<protein>
    <submittedName>
        <fullName evidence="5">D-isomer specific 2-hydroxyacid dehydrogenase NAD-binding protein</fullName>
    </submittedName>
</protein>
<sequence length="111" mass="11731">MFQINCLNPISKVGLDRLTADYKVIDNMNDAEGVLVRSASMHELELPENLLAVARAGAGVNNIPLDKCAEKGIVVFNTPGANANGVKELVIAGMLLAARDVVGGIEWVKAS</sequence>
<evidence type="ECO:0000259" key="4">
    <source>
        <dbReference type="Pfam" id="PF00389"/>
    </source>
</evidence>
<dbReference type="SUPFAM" id="SSF52283">
    <property type="entry name" value="Formate/glycerate dehydrogenase catalytic domain-like"/>
    <property type="match status" value="1"/>
</dbReference>
<comment type="caution">
    <text evidence="5">The sequence shown here is derived from an EMBL/GenBank/DDBJ whole genome shotgun (WGS) entry which is preliminary data.</text>
</comment>
<keyword evidence="3" id="KW-0520">NAD</keyword>
<feature type="domain" description="D-isomer specific 2-hydroxyacid dehydrogenase catalytic" evidence="4">
    <location>
        <begin position="21"/>
        <end position="90"/>
    </location>
</feature>
<dbReference type="InterPro" id="IPR006139">
    <property type="entry name" value="D-isomer_2_OHA_DH_cat_dom"/>
</dbReference>
<dbReference type="PANTHER" id="PTHR43761:SF1">
    <property type="entry name" value="D-ISOMER SPECIFIC 2-HYDROXYACID DEHYDROGENASE CATALYTIC DOMAIN-CONTAINING PROTEIN-RELATED"/>
    <property type="match status" value="1"/>
</dbReference>
<evidence type="ECO:0000313" key="5">
    <source>
        <dbReference type="EMBL" id="EKC68482.1"/>
    </source>
</evidence>
<comment type="similarity">
    <text evidence="1">Belongs to the D-isomer specific 2-hydroxyacid dehydrogenase family.</text>
</comment>
<evidence type="ECO:0000256" key="3">
    <source>
        <dbReference type="ARBA" id="ARBA00023027"/>
    </source>
</evidence>
<reference evidence="5" key="1">
    <citation type="journal article" date="2013" name="Environ. Microbiol.">
        <title>Microbiota from the distal guts of lean and obese adolescents exhibit partial functional redundancy besides clear differences in community structure.</title>
        <authorList>
            <person name="Ferrer M."/>
            <person name="Ruiz A."/>
            <person name="Lanza F."/>
            <person name="Haange S.B."/>
            <person name="Oberbach A."/>
            <person name="Till H."/>
            <person name="Bargiela R."/>
            <person name="Campoy C."/>
            <person name="Segura M.T."/>
            <person name="Richter M."/>
            <person name="von Bergen M."/>
            <person name="Seifert J."/>
            <person name="Suarez A."/>
        </authorList>
    </citation>
    <scope>NUCLEOTIDE SEQUENCE</scope>
</reference>
<evidence type="ECO:0000256" key="1">
    <source>
        <dbReference type="ARBA" id="ARBA00005854"/>
    </source>
</evidence>
<dbReference type="GO" id="GO:0051287">
    <property type="term" value="F:NAD binding"/>
    <property type="evidence" value="ECO:0007669"/>
    <property type="project" value="InterPro"/>
</dbReference>
<feature type="non-terminal residue" evidence="5">
    <location>
        <position position="111"/>
    </location>
</feature>
<name>K1T5X8_9ZZZZ</name>
<dbReference type="PANTHER" id="PTHR43761">
    <property type="entry name" value="D-ISOMER SPECIFIC 2-HYDROXYACID DEHYDROGENASE FAMILY PROTEIN (AFU_ORTHOLOGUE AFUA_1G13630)"/>
    <property type="match status" value="1"/>
</dbReference>
<dbReference type="EMBL" id="AJWZ01003347">
    <property type="protein sequence ID" value="EKC68482.1"/>
    <property type="molecule type" value="Genomic_DNA"/>
</dbReference>
<keyword evidence="2" id="KW-0560">Oxidoreductase</keyword>
<dbReference type="AlphaFoldDB" id="K1T5X8"/>